<name>A0A3N4YPM6_9MICO</name>
<keyword evidence="1" id="KW-1133">Transmembrane helix</keyword>
<evidence type="ECO:0000313" key="3">
    <source>
        <dbReference type="Proteomes" id="UP000280501"/>
    </source>
</evidence>
<proteinExistence type="predicted"/>
<protein>
    <submittedName>
        <fullName evidence="2">Uncharacterized protein</fullName>
    </submittedName>
</protein>
<keyword evidence="1" id="KW-0472">Membrane</keyword>
<feature type="transmembrane region" description="Helical" evidence="1">
    <location>
        <begin position="20"/>
        <end position="45"/>
    </location>
</feature>
<reference evidence="2 3" key="1">
    <citation type="submission" date="2018-11" db="EMBL/GenBank/DDBJ databases">
        <title>Sequencing the genomes of 1000 actinobacteria strains.</title>
        <authorList>
            <person name="Klenk H.-P."/>
        </authorList>
    </citation>
    <scope>NUCLEOTIDE SEQUENCE [LARGE SCALE GENOMIC DNA]</scope>
    <source>
        <strain evidence="2 3">DSM 15700</strain>
    </source>
</reference>
<dbReference type="EMBL" id="RKQZ01000001">
    <property type="protein sequence ID" value="RPF21324.1"/>
    <property type="molecule type" value="Genomic_DNA"/>
</dbReference>
<evidence type="ECO:0000256" key="1">
    <source>
        <dbReference type="SAM" id="Phobius"/>
    </source>
</evidence>
<dbReference type="Proteomes" id="UP000280501">
    <property type="component" value="Unassembled WGS sequence"/>
</dbReference>
<keyword evidence="1" id="KW-0812">Transmembrane</keyword>
<comment type="caution">
    <text evidence="2">The sequence shown here is derived from an EMBL/GenBank/DDBJ whole genome shotgun (WGS) entry which is preliminary data.</text>
</comment>
<dbReference type="AlphaFoldDB" id="A0A3N4YPM6"/>
<keyword evidence="3" id="KW-1185">Reference proteome</keyword>
<sequence>MRLHEYDSEMLPQDIFPGVTWHHGVSLATILGAAASSAAVIWAVLSTLHERRERKAAQDALQTERREAREAATRVQADRVVAWYESVADDRVKEYDGGAINPRVGRRQTLFVQNHSDAPVFDVNVVMVDDEHRRNEIYRAKVLPPGNIKHDLGIRSDIPDLMIVMYFNDLAGLRWERCDIGHAEIADASLAEADPAV</sequence>
<gene>
    <name evidence="2" type="ORF">EDD34_1951</name>
</gene>
<accession>A0A3N4YPM6</accession>
<organism evidence="2 3">
    <name type="scientific">Myceligenerans xiligouense</name>
    <dbReference type="NCBI Taxonomy" id="253184"/>
    <lineage>
        <taxon>Bacteria</taxon>
        <taxon>Bacillati</taxon>
        <taxon>Actinomycetota</taxon>
        <taxon>Actinomycetes</taxon>
        <taxon>Micrococcales</taxon>
        <taxon>Promicromonosporaceae</taxon>
        <taxon>Myceligenerans</taxon>
    </lineage>
</organism>
<evidence type="ECO:0000313" key="2">
    <source>
        <dbReference type="EMBL" id="RPF21324.1"/>
    </source>
</evidence>